<gene>
    <name evidence="5" type="ORF">NWE73_14255</name>
</gene>
<dbReference type="EMBL" id="JANRMI010000004">
    <property type="protein sequence ID" value="MDG0817540.1"/>
    <property type="molecule type" value="Genomic_DNA"/>
</dbReference>
<sequence>MNKGLLFLCVVLATVVAKAESKIGFVDVPKAIQATSAGKKAKAELEGQFNVKKKELEKKEADLKKMNEDFEKKKTVLSEEALRTKQMEFQSEMMKFRDEVAKSQSEIQKRQQELTAPILEKMQKTIAKVSKDQGYTLVLQNTQGVLFATPEIDLTDAVIKAFEKDK</sequence>
<evidence type="ECO:0000256" key="2">
    <source>
        <dbReference type="ARBA" id="ARBA00022729"/>
    </source>
</evidence>
<dbReference type="SUPFAM" id="SSF111384">
    <property type="entry name" value="OmpH-like"/>
    <property type="match status" value="1"/>
</dbReference>
<comment type="caution">
    <text evidence="5">The sequence shown here is derived from an EMBL/GenBank/DDBJ whole genome shotgun (WGS) entry which is preliminary data.</text>
</comment>
<dbReference type="SMART" id="SM00935">
    <property type="entry name" value="OmpH"/>
    <property type="match status" value="1"/>
</dbReference>
<evidence type="ECO:0000256" key="4">
    <source>
        <dbReference type="SAM" id="SignalP"/>
    </source>
</evidence>
<protein>
    <submittedName>
        <fullName evidence="5">OmpH family outer membrane protein</fullName>
    </submittedName>
</protein>
<dbReference type="PANTHER" id="PTHR35089">
    <property type="entry name" value="CHAPERONE PROTEIN SKP"/>
    <property type="match status" value="1"/>
</dbReference>
<evidence type="ECO:0000256" key="3">
    <source>
        <dbReference type="SAM" id="Coils"/>
    </source>
</evidence>
<accession>A0ABT6DKY9</accession>
<dbReference type="Pfam" id="PF03938">
    <property type="entry name" value="OmpH"/>
    <property type="match status" value="1"/>
</dbReference>
<reference evidence="5" key="1">
    <citation type="submission" date="2022-08" db="EMBL/GenBank/DDBJ databases">
        <title>Novel Bdellovibrio Species Isolated from Svalbard: Designation Bdellovibrio svalbardensis.</title>
        <authorList>
            <person name="Mitchell R.J."/>
            <person name="Choi S.Y."/>
        </authorList>
    </citation>
    <scope>NUCLEOTIDE SEQUENCE</scope>
    <source>
        <strain evidence="5">PAP01</strain>
    </source>
</reference>
<dbReference type="RefSeq" id="WP_277579012.1">
    <property type="nucleotide sequence ID" value="NZ_JANRMI010000004.1"/>
</dbReference>
<evidence type="ECO:0000313" key="6">
    <source>
        <dbReference type="Proteomes" id="UP001152321"/>
    </source>
</evidence>
<feature type="signal peptide" evidence="4">
    <location>
        <begin position="1"/>
        <end position="19"/>
    </location>
</feature>
<evidence type="ECO:0000313" key="5">
    <source>
        <dbReference type="EMBL" id="MDG0817540.1"/>
    </source>
</evidence>
<feature type="chain" id="PRO_5046430150" evidence="4">
    <location>
        <begin position="20"/>
        <end position="166"/>
    </location>
</feature>
<keyword evidence="6" id="KW-1185">Reference proteome</keyword>
<dbReference type="InterPro" id="IPR005632">
    <property type="entry name" value="Chaperone_Skp"/>
</dbReference>
<keyword evidence="2 4" id="KW-0732">Signal</keyword>
<dbReference type="Proteomes" id="UP001152321">
    <property type="component" value="Unassembled WGS sequence"/>
</dbReference>
<dbReference type="PANTHER" id="PTHR35089:SF1">
    <property type="entry name" value="CHAPERONE PROTEIN SKP"/>
    <property type="match status" value="1"/>
</dbReference>
<proteinExistence type="inferred from homology"/>
<dbReference type="InterPro" id="IPR024930">
    <property type="entry name" value="Skp_dom_sf"/>
</dbReference>
<keyword evidence="3" id="KW-0175">Coiled coil</keyword>
<evidence type="ECO:0000256" key="1">
    <source>
        <dbReference type="ARBA" id="ARBA00009091"/>
    </source>
</evidence>
<feature type="coiled-coil region" evidence="3">
    <location>
        <begin position="42"/>
        <end position="113"/>
    </location>
</feature>
<comment type="similarity">
    <text evidence="1">Belongs to the Skp family.</text>
</comment>
<dbReference type="Gene3D" id="3.30.910.20">
    <property type="entry name" value="Skp domain"/>
    <property type="match status" value="1"/>
</dbReference>
<name>A0ABT6DKY9_9BACT</name>
<organism evidence="5 6">
    <name type="scientific">Bdellovibrio svalbardensis</name>
    <dbReference type="NCBI Taxonomy" id="2972972"/>
    <lineage>
        <taxon>Bacteria</taxon>
        <taxon>Pseudomonadati</taxon>
        <taxon>Bdellovibrionota</taxon>
        <taxon>Bdellovibrionia</taxon>
        <taxon>Bdellovibrionales</taxon>
        <taxon>Pseudobdellovibrionaceae</taxon>
        <taxon>Bdellovibrio</taxon>
    </lineage>
</organism>